<gene>
    <name evidence="1" type="ORF">M0R45_019605</name>
</gene>
<name>A0AAW1X7G3_RUBAR</name>
<protein>
    <submittedName>
        <fullName evidence="1">Uncharacterized protein</fullName>
    </submittedName>
</protein>
<dbReference type="EMBL" id="JBEDUW010000004">
    <property type="protein sequence ID" value="KAK9932365.1"/>
    <property type="molecule type" value="Genomic_DNA"/>
</dbReference>
<evidence type="ECO:0000313" key="2">
    <source>
        <dbReference type="Proteomes" id="UP001457282"/>
    </source>
</evidence>
<dbReference type="Proteomes" id="UP001457282">
    <property type="component" value="Unassembled WGS sequence"/>
</dbReference>
<accession>A0AAW1X7G3</accession>
<evidence type="ECO:0000313" key="1">
    <source>
        <dbReference type="EMBL" id="KAK9932365.1"/>
    </source>
</evidence>
<proteinExistence type="predicted"/>
<organism evidence="1 2">
    <name type="scientific">Rubus argutus</name>
    <name type="common">Southern blackberry</name>
    <dbReference type="NCBI Taxonomy" id="59490"/>
    <lineage>
        <taxon>Eukaryota</taxon>
        <taxon>Viridiplantae</taxon>
        <taxon>Streptophyta</taxon>
        <taxon>Embryophyta</taxon>
        <taxon>Tracheophyta</taxon>
        <taxon>Spermatophyta</taxon>
        <taxon>Magnoliopsida</taxon>
        <taxon>eudicotyledons</taxon>
        <taxon>Gunneridae</taxon>
        <taxon>Pentapetalae</taxon>
        <taxon>rosids</taxon>
        <taxon>fabids</taxon>
        <taxon>Rosales</taxon>
        <taxon>Rosaceae</taxon>
        <taxon>Rosoideae</taxon>
        <taxon>Rosoideae incertae sedis</taxon>
        <taxon>Rubus</taxon>
    </lineage>
</organism>
<reference evidence="1 2" key="1">
    <citation type="journal article" date="2023" name="G3 (Bethesda)">
        <title>A chromosome-length genome assembly and annotation of blackberry (Rubus argutus, cv. 'Hillquist').</title>
        <authorList>
            <person name="Bruna T."/>
            <person name="Aryal R."/>
            <person name="Dudchenko O."/>
            <person name="Sargent D.J."/>
            <person name="Mead D."/>
            <person name="Buti M."/>
            <person name="Cavallini A."/>
            <person name="Hytonen T."/>
            <person name="Andres J."/>
            <person name="Pham M."/>
            <person name="Weisz D."/>
            <person name="Mascagni F."/>
            <person name="Usai G."/>
            <person name="Natali L."/>
            <person name="Bassil N."/>
            <person name="Fernandez G.E."/>
            <person name="Lomsadze A."/>
            <person name="Armour M."/>
            <person name="Olukolu B."/>
            <person name="Poorten T."/>
            <person name="Britton C."/>
            <person name="Davik J."/>
            <person name="Ashrafi H."/>
            <person name="Aiden E.L."/>
            <person name="Borodovsky M."/>
            <person name="Worthington M."/>
        </authorList>
    </citation>
    <scope>NUCLEOTIDE SEQUENCE [LARGE SCALE GENOMIC DNA]</scope>
    <source>
        <strain evidence="1">PI 553951</strain>
    </source>
</reference>
<sequence>MKHPHNPEGDYYIRLSSSQQLGAAVTASRCSSGGVDWAAARQFDRRRGGLGSWWSETTESTVVKGAAGQWAAREGATAEAGGLCGGRNRAQRRHGGECPVKINGAGREAAEQESVFAGLHGDGDGMGSPAESTARLGYLVSRDEHGAARRLKRFGYDCVNWNCRRSNMYKE</sequence>
<dbReference type="AlphaFoldDB" id="A0AAW1X7G3"/>
<keyword evidence="2" id="KW-1185">Reference proteome</keyword>
<comment type="caution">
    <text evidence="1">The sequence shown here is derived from an EMBL/GenBank/DDBJ whole genome shotgun (WGS) entry which is preliminary data.</text>
</comment>